<dbReference type="InterPro" id="IPR051335">
    <property type="entry name" value="Alanyl-tRNA_Editing_Enzymes"/>
</dbReference>
<name>A0ABS7VRB4_9HYPH</name>
<protein>
    <submittedName>
        <fullName evidence="5">Alanyl-tRNA editing protein</fullName>
    </submittedName>
</protein>
<comment type="cofactor">
    <cofactor evidence="1">
        <name>Zn(2+)</name>
        <dbReference type="ChEBI" id="CHEBI:29105"/>
    </cofactor>
</comment>
<evidence type="ECO:0000313" key="6">
    <source>
        <dbReference type="Proteomes" id="UP000704176"/>
    </source>
</evidence>
<dbReference type="SUPFAM" id="SSF50447">
    <property type="entry name" value="Translation proteins"/>
    <property type="match status" value="1"/>
</dbReference>
<dbReference type="Proteomes" id="UP000704176">
    <property type="component" value="Unassembled WGS sequence"/>
</dbReference>
<gene>
    <name evidence="5" type="ORF">K9B37_15405</name>
</gene>
<evidence type="ECO:0000256" key="3">
    <source>
        <dbReference type="ARBA" id="ARBA00022833"/>
    </source>
</evidence>
<dbReference type="InterPro" id="IPR018163">
    <property type="entry name" value="Thr/Ala-tRNA-synth_IIc_edit"/>
</dbReference>
<dbReference type="PANTHER" id="PTHR43462:SF1">
    <property type="entry name" value="ALANYL-TRNA EDITING PROTEIN AARSD1"/>
    <property type="match status" value="1"/>
</dbReference>
<dbReference type="SUPFAM" id="SSF55186">
    <property type="entry name" value="ThrRS/AlaRS common domain"/>
    <property type="match status" value="1"/>
</dbReference>
<dbReference type="SMART" id="SM00863">
    <property type="entry name" value="tRNA_SAD"/>
    <property type="match status" value="1"/>
</dbReference>
<evidence type="ECO:0000256" key="1">
    <source>
        <dbReference type="ARBA" id="ARBA00001947"/>
    </source>
</evidence>
<organism evidence="5 6">
    <name type="scientific">Microvirga puerhi</name>
    <dbReference type="NCBI Taxonomy" id="2876078"/>
    <lineage>
        <taxon>Bacteria</taxon>
        <taxon>Pseudomonadati</taxon>
        <taxon>Pseudomonadota</taxon>
        <taxon>Alphaproteobacteria</taxon>
        <taxon>Hyphomicrobiales</taxon>
        <taxon>Methylobacteriaceae</taxon>
        <taxon>Microvirga</taxon>
    </lineage>
</organism>
<sequence length="237" mass="25338">MHLLCQDHPEVLSLDLNVLDARPGAVLLAQSPVFPGGGGQLPDRAVLAWSDGQAPVTAVRIAENGAWHEIEGDAEIHGTVRVTVDPVFRSLMSELHTLAHVANSLVYRDFGGALLTGAQLSADGTFRVDFDLPGADADRLRCLDAAINDVIRQDLPVGAFRMSWDEAAAVPGLFRSKAVSPPRGSDGQVRIVEIRDLDRQGCGGTHLVSTGAARPVTILKVDNKGRQNRRIKVGFAT</sequence>
<keyword evidence="2" id="KW-0479">Metal-binding</keyword>
<accession>A0ABS7VRB4</accession>
<reference evidence="5 6" key="1">
    <citation type="submission" date="2021-09" db="EMBL/GenBank/DDBJ databases">
        <title>The complete genome sequence of a new microorganism.</title>
        <authorList>
            <person name="Zi Z."/>
        </authorList>
    </citation>
    <scope>NUCLEOTIDE SEQUENCE [LARGE SCALE GENOMIC DNA]</scope>
    <source>
        <strain evidence="5 6">WGZ8</strain>
    </source>
</reference>
<keyword evidence="3" id="KW-0862">Zinc</keyword>
<dbReference type="InterPro" id="IPR009000">
    <property type="entry name" value="Transl_B-barrel_sf"/>
</dbReference>
<dbReference type="Gene3D" id="2.40.30.130">
    <property type="match status" value="1"/>
</dbReference>
<dbReference type="EMBL" id="JAIRBM010000011">
    <property type="protein sequence ID" value="MBZ6077665.1"/>
    <property type="molecule type" value="Genomic_DNA"/>
</dbReference>
<dbReference type="Gene3D" id="3.30.980.10">
    <property type="entry name" value="Threonyl-trna Synthetase, Chain A, domain 2"/>
    <property type="match status" value="1"/>
</dbReference>
<comment type="caution">
    <text evidence="5">The sequence shown here is derived from an EMBL/GenBank/DDBJ whole genome shotgun (WGS) entry which is preliminary data.</text>
</comment>
<evidence type="ECO:0000256" key="2">
    <source>
        <dbReference type="ARBA" id="ARBA00022723"/>
    </source>
</evidence>
<feature type="domain" description="Threonyl/alanyl tRNA synthetase SAD" evidence="4">
    <location>
        <begin position="189"/>
        <end position="232"/>
    </location>
</feature>
<dbReference type="RefSeq" id="WP_224314267.1">
    <property type="nucleotide sequence ID" value="NZ_JAIRBM010000011.1"/>
</dbReference>
<dbReference type="Pfam" id="PF07973">
    <property type="entry name" value="tRNA_SAD"/>
    <property type="match status" value="1"/>
</dbReference>
<dbReference type="InterPro" id="IPR012947">
    <property type="entry name" value="tRNA_SAD"/>
</dbReference>
<dbReference type="PANTHER" id="PTHR43462">
    <property type="entry name" value="ALANYL-TRNA EDITING PROTEIN"/>
    <property type="match status" value="1"/>
</dbReference>
<keyword evidence="6" id="KW-1185">Reference proteome</keyword>
<evidence type="ECO:0000313" key="5">
    <source>
        <dbReference type="EMBL" id="MBZ6077665.1"/>
    </source>
</evidence>
<evidence type="ECO:0000259" key="4">
    <source>
        <dbReference type="SMART" id="SM00863"/>
    </source>
</evidence>
<proteinExistence type="predicted"/>